<evidence type="ECO:0000256" key="1">
    <source>
        <dbReference type="SAM" id="MobiDB-lite"/>
    </source>
</evidence>
<protein>
    <submittedName>
        <fullName evidence="2">Uncharacterized protein</fullName>
    </submittedName>
</protein>
<feature type="region of interest" description="Disordered" evidence="1">
    <location>
        <begin position="1"/>
        <end position="25"/>
    </location>
</feature>
<organism evidence="2 3">
    <name type="scientific">Bodo saltans</name>
    <name type="common">Flagellated protozoan</name>
    <dbReference type="NCBI Taxonomy" id="75058"/>
    <lineage>
        <taxon>Eukaryota</taxon>
        <taxon>Discoba</taxon>
        <taxon>Euglenozoa</taxon>
        <taxon>Kinetoplastea</taxon>
        <taxon>Metakinetoplastina</taxon>
        <taxon>Eubodonida</taxon>
        <taxon>Bodonidae</taxon>
        <taxon>Bodo</taxon>
    </lineage>
</organism>
<dbReference type="VEuPathDB" id="TriTrypDB:BSAL_85215"/>
<feature type="non-terminal residue" evidence="2">
    <location>
        <position position="181"/>
    </location>
</feature>
<reference evidence="3" key="1">
    <citation type="submission" date="2015-09" db="EMBL/GenBank/DDBJ databases">
        <authorList>
            <consortium name="Pathogen Informatics"/>
        </authorList>
    </citation>
    <scope>NUCLEOTIDE SEQUENCE [LARGE SCALE GENOMIC DNA]</scope>
    <source>
        <strain evidence="3">Lake Konstanz</strain>
    </source>
</reference>
<keyword evidence="3" id="KW-1185">Reference proteome</keyword>
<dbReference type="AlphaFoldDB" id="A0A0S4J441"/>
<gene>
    <name evidence="2" type="ORF">BSAL_85215</name>
</gene>
<feature type="compositionally biased region" description="Polar residues" evidence="1">
    <location>
        <begin position="15"/>
        <end position="25"/>
    </location>
</feature>
<proteinExistence type="predicted"/>
<feature type="region of interest" description="Disordered" evidence="1">
    <location>
        <begin position="112"/>
        <end position="145"/>
    </location>
</feature>
<dbReference type="Proteomes" id="UP000051952">
    <property type="component" value="Unassembled WGS sequence"/>
</dbReference>
<sequence length="181" mass="19063">MMAINSSCEEENERTLSQSKSHNKNASTLHSVVRASSSSSSFPLLPAAPEAALDTAHASSPAVAPPSQTSRLLNAHHRHREQNVLLSFLRDVAASIADGLCCLHEEQQQQQQVGQRNTGATGGGGASARHHQGSEGSSSSAAPTTRYPKERECCASAAAALCFGEALWVLDVAFSCCYNSL</sequence>
<evidence type="ECO:0000313" key="3">
    <source>
        <dbReference type="Proteomes" id="UP000051952"/>
    </source>
</evidence>
<dbReference type="EMBL" id="CYKH01001001">
    <property type="protein sequence ID" value="CUG76756.1"/>
    <property type="molecule type" value="Genomic_DNA"/>
</dbReference>
<name>A0A0S4J441_BODSA</name>
<evidence type="ECO:0000313" key="2">
    <source>
        <dbReference type="EMBL" id="CUG76756.1"/>
    </source>
</evidence>
<feature type="compositionally biased region" description="Polar residues" evidence="1">
    <location>
        <begin position="134"/>
        <end position="143"/>
    </location>
</feature>
<accession>A0A0S4J441</accession>